<evidence type="ECO:0000313" key="2">
    <source>
        <dbReference type="Proteomes" id="UP000295707"/>
    </source>
</evidence>
<protein>
    <recommendedName>
        <fullName evidence="3">Molecular chaperone</fullName>
    </recommendedName>
</protein>
<dbReference type="AlphaFoldDB" id="A0A4R1HIV2"/>
<dbReference type="Proteomes" id="UP000295707">
    <property type="component" value="Unassembled WGS sequence"/>
</dbReference>
<reference evidence="1 2" key="1">
    <citation type="submission" date="2019-03" db="EMBL/GenBank/DDBJ databases">
        <title>Genomic Encyclopedia of Type Strains, Phase IV (KMG-IV): sequencing the most valuable type-strain genomes for metagenomic binning, comparative biology and taxonomic classification.</title>
        <authorList>
            <person name="Goeker M."/>
        </authorList>
    </citation>
    <scope>NUCLEOTIDE SEQUENCE [LARGE SCALE GENOMIC DNA]</scope>
    <source>
        <strain evidence="1 2">DSM 19610</strain>
    </source>
</reference>
<evidence type="ECO:0000313" key="1">
    <source>
        <dbReference type="EMBL" id="TCK19399.1"/>
    </source>
</evidence>
<dbReference type="EMBL" id="SMFX01000001">
    <property type="protein sequence ID" value="TCK19399.1"/>
    <property type="molecule type" value="Genomic_DNA"/>
</dbReference>
<keyword evidence="2" id="KW-1185">Reference proteome</keyword>
<name>A0A4R1HIV2_9GAMM</name>
<dbReference type="RefSeq" id="WP_132974036.1">
    <property type="nucleotide sequence ID" value="NZ_SMFX01000001.1"/>
</dbReference>
<gene>
    <name evidence="1" type="ORF">DFR30_2710</name>
</gene>
<proteinExistence type="predicted"/>
<sequence length="501" mass="56207">MSLILTTPEQHDFQDPTLELDAGRLYERLSAMPAMNAGESVRQLLLTLEPLNEQRLDAGLRLELLDVYRPFVQRLFDGAEPIRLRQQPLGSQQRKNTVDDIERLCLAMANGYKLVIKAMHSAGQHEADRVAFGRVVRAAVRQLAAALLHSYRYYRPEPPFVFLELNQLYRLARHHGIHDWLDENETGSTVSLAATYQAVCLLSLLDPFAAEEGQADLYYRTLLQYAGKVRIVPGNSWQGVPEGLFFIDLMSDSRPRHCVFLTSPVEAEDPYLIDARVVLQSMHKMLLALSAERRRQRSEAAILRHLLPEVTPRDKRRSRRLPGGSWIHVVVGLEAIHDWLLSNMNDEAPEPQRWVIRDRSEQGYRLGWSQSSASALQVGDLVCVVADGEKPDMALRLLAVRWVRDEREKGTELGVEAYDGVPAPVELELEDDEGETIRRSALFLPSSGEQGSSARLVAPAGLCAPGREVLIHVGDREVKVVCAAHVEQSPGFDCFEFTAAG</sequence>
<comment type="caution">
    <text evidence="1">The sequence shown here is derived from an EMBL/GenBank/DDBJ whole genome shotgun (WGS) entry which is preliminary data.</text>
</comment>
<evidence type="ECO:0008006" key="3">
    <source>
        <dbReference type="Google" id="ProtNLM"/>
    </source>
</evidence>
<organism evidence="1 2">
    <name type="scientific">Thiogranum longum</name>
    <dbReference type="NCBI Taxonomy" id="1537524"/>
    <lineage>
        <taxon>Bacteria</taxon>
        <taxon>Pseudomonadati</taxon>
        <taxon>Pseudomonadota</taxon>
        <taxon>Gammaproteobacteria</taxon>
        <taxon>Chromatiales</taxon>
        <taxon>Ectothiorhodospiraceae</taxon>
        <taxon>Thiogranum</taxon>
    </lineage>
</organism>
<dbReference type="OrthoDB" id="5724405at2"/>
<accession>A0A4R1HIV2</accession>